<sequence length="282" mass="31168">MSLSPSSSAQAARESLALRLKELRLDAGLTTQGMADLCGWHKSKTSRIENTKTIPSDADIKAWCRACGSEDQTADLIASSRSAESMYVAWRRKQRTGLRRGQEASIPLYQRTALFRMYCVKVLPGLLQTEGYAKALLSGITEFRELPDDSAQAATARVERSRIIRDGLHRAVFLVEEDALYHRVGDNSVMAGQLGYLLTAMSYPAVSLGIIPQSAQRAMWGIETFSMFDDRRVHVELLAAKVTVTTPSEVELYLRAFARLGKMAVHGRRARSLISKAIDSLG</sequence>
<dbReference type="PROSITE" id="PS50943">
    <property type="entry name" value="HTH_CROC1"/>
    <property type="match status" value="1"/>
</dbReference>
<reference evidence="2 3" key="1">
    <citation type="submission" date="2022-03" db="EMBL/GenBank/DDBJ databases">
        <title>Streptomyces yunnanensis P86,complete genome.</title>
        <authorList>
            <person name="Chen S."/>
            <person name="Zhang Q."/>
        </authorList>
    </citation>
    <scope>NUCLEOTIDE SEQUENCE [LARGE SCALE GENOMIC DNA]</scope>
    <source>
        <strain evidence="2 3">P86</strain>
    </source>
</reference>
<dbReference type="InterPro" id="IPR001387">
    <property type="entry name" value="Cro/C1-type_HTH"/>
</dbReference>
<dbReference type="InterPro" id="IPR043917">
    <property type="entry name" value="DUF5753"/>
</dbReference>
<keyword evidence="3" id="KW-1185">Reference proteome</keyword>
<protein>
    <submittedName>
        <fullName evidence="2">Helix-turn-helix transcriptional regulator</fullName>
    </submittedName>
</protein>
<name>A0ABY8ABE2_9ACTN</name>
<evidence type="ECO:0000313" key="2">
    <source>
        <dbReference type="EMBL" id="WEB40827.1"/>
    </source>
</evidence>
<dbReference type="Proteomes" id="UP001218629">
    <property type="component" value="Chromosome"/>
</dbReference>
<dbReference type="SMART" id="SM00530">
    <property type="entry name" value="HTH_XRE"/>
    <property type="match status" value="1"/>
</dbReference>
<dbReference type="InterPro" id="IPR010982">
    <property type="entry name" value="Lambda_DNA-bd_dom_sf"/>
</dbReference>
<dbReference type="RefSeq" id="WP_275307943.1">
    <property type="nucleotide sequence ID" value="NZ_CP095749.1"/>
</dbReference>
<dbReference type="SUPFAM" id="SSF47413">
    <property type="entry name" value="lambda repressor-like DNA-binding domains"/>
    <property type="match status" value="1"/>
</dbReference>
<evidence type="ECO:0000313" key="3">
    <source>
        <dbReference type="Proteomes" id="UP001218629"/>
    </source>
</evidence>
<organism evidence="2 3">
    <name type="scientific">Streptomyces yunnanensis</name>
    <dbReference type="NCBI Taxonomy" id="156453"/>
    <lineage>
        <taxon>Bacteria</taxon>
        <taxon>Bacillati</taxon>
        <taxon>Actinomycetota</taxon>
        <taxon>Actinomycetes</taxon>
        <taxon>Kitasatosporales</taxon>
        <taxon>Streptomycetaceae</taxon>
        <taxon>Streptomyces</taxon>
    </lineage>
</organism>
<dbReference type="CDD" id="cd00093">
    <property type="entry name" value="HTH_XRE"/>
    <property type="match status" value="1"/>
</dbReference>
<proteinExistence type="predicted"/>
<evidence type="ECO:0000259" key="1">
    <source>
        <dbReference type="PROSITE" id="PS50943"/>
    </source>
</evidence>
<dbReference type="EMBL" id="CP095749">
    <property type="protein sequence ID" value="WEB40827.1"/>
    <property type="molecule type" value="Genomic_DNA"/>
</dbReference>
<feature type="domain" description="HTH cro/C1-type" evidence="1">
    <location>
        <begin position="20"/>
        <end position="76"/>
    </location>
</feature>
<accession>A0ABY8ABE2</accession>
<gene>
    <name evidence="2" type="ORF">MOV08_17105</name>
</gene>
<dbReference type="Gene3D" id="1.10.260.40">
    <property type="entry name" value="lambda repressor-like DNA-binding domains"/>
    <property type="match status" value="1"/>
</dbReference>
<dbReference type="Pfam" id="PF19054">
    <property type="entry name" value="DUF5753"/>
    <property type="match status" value="1"/>
</dbReference>
<dbReference type="Pfam" id="PF13560">
    <property type="entry name" value="HTH_31"/>
    <property type="match status" value="1"/>
</dbReference>